<dbReference type="EMBL" id="LBFC01000003">
    <property type="protein sequence ID" value="ONN27937.1"/>
    <property type="molecule type" value="Genomic_DNA"/>
</dbReference>
<name>A0ABX3IL66_9BACT</name>
<reference evidence="2 3" key="1">
    <citation type="submission" date="2015-06" db="EMBL/GenBank/DDBJ databases">
        <title>Genome sequencing of Thermotogales isolates from hydrothermal vents.</title>
        <authorList>
            <person name="Haverkamp T.H."/>
            <person name="Kublanov I.V."/>
            <person name="Nesbo C.L."/>
        </authorList>
    </citation>
    <scope>NUCLEOTIDE SEQUENCE [LARGE SCALE GENOMIC DNA]</scope>
    <source>
        <strain evidence="3">ik275mar</strain>
    </source>
</reference>
<gene>
    <name evidence="2" type="ORF">XJ44_00750</name>
</gene>
<dbReference type="RefSeq" id="WP_077197746.1">
    <property type="nucleotide sequence ID" value="NZ_LBFC01000003.1"/>
</dbReference>
<comment type="caution">
    <text evidence="2">The sequence shown here is derived from an EMBL/GenBank/DDBJ whole genome shotgun (WGS) entry which is preliminary data.</text>
</comment>
<dbReference type="PANTHER" id="PTHR40446">
    <property type="entry name" value="N-ACETYLGLUCOSAMINE-1-PHOSPHODIESTER ALPHA-N-ACETYLGLUCOSAMINIDASE"/>
    <property type="match status" value="1"/>
</dbReference>
<sequence length="534" mass="60752">MKKIFVAFILIIALVLSAHTIIYKNHAFYSQSVWINEEVLKQLGFRFVKNDKIFMVFNNDLIIGKNGDFTLNFDKIFKNVYQINDSQLYVNIDFIKDYFKLNEYSLNGQKILYDTLPELKSVNFENNNLSLYFSSEITKEFLKLEVENRDLIITVEPVNGDPIVIGNVNLQKSQNKFLLFILNNKLKPVPITSYQKNIVKIALNFTEEEKRVIKDGLIWERKVETFNKVKYLINYLRIDPKKVEILPVFPLNGIGTREDLRQILKNNGCIAGINANYFDPSNNLPIDLVIKDGKILSDKYGLRPSFILTYNNEAFIKRINLEINIYIGDLLFLVKGVNTLAKGEVLLYTDEFALKIPKDEQKLYFIIENNKIKAIGYIDKVPDGDMVLSIDKKYKKYLKDVKSGTKVDLILNSDFPFPIKHAIGAGPLLVENGKKLIDGAEEKLRYGNGIATSKTTRTIIALTKEGKVDFIVIEGYNNNGGMDYDIAADFLISKGYFFAMMLDGGGSSAMVIQDEVVNQDGQIQRGIPVGLGVK</sequence>
<evidence type="ECO:0000313" key="3">
    <source>
        <dbReference type="Proteomes" id="UP000242616"/>
    </source>
</evidence>
<feature type="domain" description="Phosphodiester glycosidase" evidence="1">
    <location>
        <begin position="417"/>
        <end position="533"/>
    </location>
</feature>
<organism evidence="2 3">
    <name type="scientific">Thermosipho affectus</name>
    <dbReference type="NCBI Taxonomy" id="660294"/>
    <lineage>
        <taxon>Bacteria</taxon>
        <taxon>Thermotogati</taxon>
        <taxon>Thermotogota</taxon>
        <taxon>Thermotogae</taxon>
        <taxon>Thermotogales</taxon>
        <taxon>Fervidobacteriaceae</taxon>
        <taxon>Thermosipho</taxon>
    </lineage>
</organism>
<accession>A0ABX3IL66</accession>
<keyword evidence="3" id="KW-1185">Reference proteome</keyword>
<dbReference type="PANTHER" id="PTHR40446:SF2">
    <property type="entry name" value="N-ACETYLGLUCOSAMINE-1-PHOSPHODIESTER ALPHA-N-ACETYLGLUCOSAMINIDASE"/>
    <property type="match status" value="1"/>
</dbReference>
<protein>
    <recommendedName>
        <fullName evidence="1">Phosphodiester glycosidase domain-containing protein</fullName>
    </recommendedName>
</protein>
<dbReference type="Pfam" id="PF09992">
    <property type="entry name" value="NAGPA"/>
    <property type="match status" value="1"/>
</dbReference>
<evidence type="ECO:0000259" key="1">
    <source>
        <dbReference type="Pfam" id="PF09992"/>
    </source>
</evidence>
<proteinExistence type="predicted"/>
<dbReference type="Proteomes" id="UP000242616">
    <property type="component" value="Unassembled WGS sequence"/>
</dbReference>
<dbReference type="InterPro" id="IPR018711">
    <property type="entry name" value="NAGPA"/>
</dbReference>
<evidence type="ECO:0000313" key="2">
    <source>
        <dbReference type="EMBL" id="ONN27937.1"/>
    </source>
</evidence>